<reference evidence="1" key="1">
    <citation type="submission" date="2018-02" db="EMBL/GenBank/DDBJ databases">
        <authorList>
            <person name="Cohen D.B."/>
            <person name="Kent A.D."/>
        </authorList>
    </citation>
    <scope>NUCLEOTIDE SEQUENCE</scope>
</reference>
<name>A0A2N9HG80_FAGSY</name>
<dbReference type="EMBL" id="OIVN01003340">
    <property type="protein sequence ID" value="SPD10579.1"/>
    <property type="molecule type" value="Genomic_DNA"/>
</dbReference>
<accession>A0A2N9HG80</accession>
<proteinExistence type="predicted"/>
<protein>
    <submittedName>
        <fullName evidence="1">Uncharacterized protein</fullName>
    </submittedName>
</protein>
<gene>
    <name evidence="1" type="ORF">FSB_LOCUS38461</name>
</gene>
<evidence type="ECO:0000313" key="1">
    <source>
        <dbReference type="EMBL" id="SPD10579.1"/>
    </source>
</evidence>
<sequence>MGEIHQFLYFNMLYPLKRWSSLYSIDHFLPGVSNEVEMKNSKRVVTELTRDRKKVLIELQKVKAELKARDGDVKVAVEAKDKAVPDLQHLVGQIKGAKVAAVLEFRASEAFEDLNTRYFLSGFEAFRKQVAECFPDLDFSVF</sequence>
<dbReference type="AlphaFoldDB" id="A0A2N9HG80"/>
<organism evidence="1">
    <name type="scientific">Fagus sylvatica</name>
    <name type="common">Beechnut</name>
    <dbReference type="NCBI Taxonomy" id="28930"/>
    <lineage>
        <taxon>Eukaryota</taxon>
        <taxon>Viridiplantae</taxon>
        <taxon>Streptophyta</taxon>
        <taxon>Embryophyta</taxon>
        <taxon>Tracheophyta</taxon>
        <taxon>Spermatophyta</taxon>
        <taxon>Magnoliopsida</taxon>
        <taxon>eudicotyledons</taxon>
        <taxon>Gunneridae</taxon>
        <taxon>Pentapetalae</taxon>
        <taxon>rosids</taxon>
        <taxon>fabids</taxon>
        <taxon>Fagales</taxon>
        <taxon>Fagaceae</taxon>
        <taxon>Fagus</taxon>
    </lineage>
</organism>